<dbReference type="SUPFAM" id="SSF82171">
    <property type="entry name" value="DPP6 N-terminal domain-like"/>
    <property type="match status" value="1"/>
</dbReference>
<organism evidence="2 3">
    <name type="scientific">Nonomuraea thailandensis</name>
    <dbReference type="NCBI Taxonomy" id="1188745"/>
    <lineage>
        <taxon>Bacteria</taxon>
        <taxon>Bacillati</taxon>
        <taxon>Actinomycetota</taxon>
        <taxon>Actinomycetes</taxon>
        <taxon>Streptosporangiales</taxon>
        <taxon>Streptosporangiaceae</taxon>
        <taxon>Nonomuraea</taxon>
    </lineage>
</organism>
<sequence>MTRLRETLDGIAAEAPQVDLLNAAIAGHRRRRRTATMLAAAATAAVVGVTGAAVALPWQRGAAPAGPLRSAVVPDLPEGGGVGVLSHAYHTPCRRVSEPRGIDCDDVEWRVVTGAGKTYRVPQALVRTAGDRNALVALSRDGRTFAYYSRQAQGYMVRDMVTGAEVTVPLPEEEIEIGPMLAVSDGGRYLVFDPREGTRYPGRLIDTRTGKRTTINGKYEPVTIKDGVVQWIRYVKTDLWFMPVTGGGKPVRFDGKFIAPSELSPDGRTVVAYTAKGSKRTRQVLTVLDVGTGRIVREFPVSGLPSDRGMVHPTIWRNASELVVRFDSSKAGWETYTVDIRTGQARLLKRYGKVLGLTLPGEAAGVLP</sequence>
<evidence type="ECO:0000256" key="1">
    <source>
        <dbReference type="SAM" id="Phobius"/>
    </source>
</evidence>
<gene>
    <name evidence="2" type="ORF">HD597_004589</name>
</gene>
<keyword evidence="1" id="KW-0812">Transmembrane</keyword>
<dbReference type="AlphaFoldDB" id="A0A9X2GEE3"/>
<keyword evidence="3" id="KW-1185">Reference proteome</keyword>
<dbReference type="InterPro" id="IPR011042">
    <property type="entry name" value="6-blade_b-propeller_TolB-like"/>
</dbReference>
<accession>A0A9X2GEE3</accession>
<protein>
    <recommendedName>
        <fullName evidence="4">WD40 repeat domain-containing protein</fullName>
    </recommendedName>
</protein>
<keyword evidence="1" id="KW-0472">Membrane</keyword>
<evidence type="ECO:0008006" key="4">
    <source>
        <dbReference type="Google" id="ProtNLM"/>
    </source>
</evidence>
<reference evidence="2" key="1">
    <citation type="submission" date="2022-06" db="EMBL/GenBank/DDBJ databases">
        <title>Sequencing the genomes of 1000 actinobacteria strains.</title>
        <authorList>
            <person name="Klenk H.-P."/>
        </authorList>
    </citation>
    <scope>NUCLEOTIDE SEQUENCE</scope>
    <source>
        <strain evidence="2">DSM 46694</strain>
    </source>
</reference>
<dbReference type="EMBL" id="JAMZEB010000002">
    <property type="protein sequence ID" value="MCP2357569.1"/>
    <property type="molecule type" value="Genomic_DNA"/>
</dbReference>
<feature type="transmembrane region" description="Helical" evidence="1">
    <location>
        <begin position="38"/>
        <end position="58"/>
    </location>
</feature>
<keyword evidence="1" id="KW-1133">Transmembrane helix</keyword>
<dbReference type="Proteomes" id="UP001139648">
    <property type="component" value="Unassembled WGS sequence"/>
</dbReference>
<dbReference type="Gene3D" id="2.120.10.30">
    <property type="entry name" value="TolB, C-terminal domain"/>
    <property type="match status" value="1"/>
</dbReference>
<evidence type="ECO:0000313" key="2">
    <source>
        <dbReference type="EMBL" id="MCP2357569.1"/>
    </source>
</evidence>
<dbReference type="RefSeq" id="WP_253744688.1">
    <property type="nucleotide sequence ID" value="NZ_JAMZEB010000002.1"/>
</dbReference>
<comment type="caution">
    <text evidence="2">The sequence shown here is derived from an EMBL/GenBank/DDBJ whole genome shotgun (WGS) entry which is preliminary data.</text>
</comment>
<proteinExistence type="predicted"/>
<evidence type="ECO:0000313" key="3">
    <source>
        <dbReference type="Proteomes" id="UP001139648"/>
    </source>
</evidence>
<name>A0A9X2GEE3_9ACTN</name>